<reference evidence="3" key="1">
    <citation type="journal article" date="2007" name="Proc. Natl. Acad. Sci. U.S.A.">
        <title>Genome sequencing reveals complex secondary metabolome in the marine actinomycete Salinispora tropica.</title>
        <authorList>
            <person name="Udwary D.W."/>
            <person name="Zeigler L."/>
            <person name="Asolkar R.N."/>
            <person name="Singan V."/>
            <person name="Lapidus A."/>
            <person name="Fenical W."/>
            <person name="Jensen P.R."/>
            <person name="Moore B.S."/>
        </authorList>
    </citation>
    <scope>NUCLEOTIDE SEQUENCE [LARGE SCALE GENOMIC DNA]</scope>
    <source>
        <strain evidence="3">ATCC BAA-916 / DSM 44818 / CNB-440</strain>
    </source>
</reference>
<evidence type="ECO:0000256" key="1">
    <source>
        <dbReference type="SAM" id="Phobius"/>
    </source>
</evidence>
<organism evidence="2 3">
    <name type="scientific">Salinispora tropica (strain ATCC BAA-916 / DSM 44818 / JCM 13857 / NBRC 105044 / CNB-440)</name>
    <dbReference type="NCBI Taxonomy" id="369723"/>
    <lineage>
        <taxon>Bacteria</taxon>
        <taxon>Bacillati</taxon>
        <taxon>Actinomycetota</taxon>
        <taxon>Actinomycetes</taxon>
        <taxon>Micromonosporales</taxon>
        <taxon>Micromonosporaceae</taxon>
        <taxon>Salinispora</taxon>
    </lineage>
</organism>
<dbReference type="KEGG" id="stp:Strop_2871"/>
<protein>
    <recommendedName>
        <fullName evidence="4">Integral membrane protein</fullName>
    </recommendedName>
</protein>
<keyword evidence="1" id="KW-1133">Transmembrane helix</keyword>
<dbReference type="HOGENOM" id="CLU_1776114_0_0_11"/>
<evidence type="ECO:0008006" key="4">
    <source>
        <dbReference type="Google" id="ProtNLM"/>
    </source>
</evidence>
<feature type="transmembrane region" description="Helical" evidence="1">
    <location>
        <begin position="20"/>
        <end position="38"/>
    </location>
</feature>
<feature type="transmembrane region" description="Helical" evidence="1">
    <location>
        <begin position="88"/>
        <end position="113"/>
    </location>
</feature>
<keyword evidence="1" id="KW-0472">Membrane</keyword>
<proteinExistence type="predicted"/>
<keyword evidence="1" id="KW-0812">Transmembrane</keyword>
<dbReference type="Proteomes" id="UP000000235">
    <property type="component" value="Chromosome"/>
</dbReference>
<gene>
    <name evidence="2" type="ordered locus">Strop_2871</name>
</gene>
<evidence type="ECO:0000313" key="3">
    <source>
        <dbReference type="Proteomes" id="UP000000235"/>
    </source>
</evidence>
<dbReference type="EMBL" id="CP000667">
    <property type="protein sequence ID" value="ABP55311.1"/>
    <property type="molecule type" value="Genomic_DNA"/>
</dbReference>
<name>A4X8W1_SALTO</name>
<feature type="transmembrane region" description="Helical" evidence="1">
    <location>
        <begin position="119"/>
        <end position="140"/>
    </location>
</feature>
<accession>A4X8W1</accession>
<sequence>MQTQPPTRAAFRRVSRGTAAFLMAGAWATLGYGLLLSAPNQQEWHDLEAGGRFAANLAVYLPYYILTLPVAIAVILGLLWMHGPTSTLLTLTSITIAGFVYWITVHDVILVAQPQLGTSIKWCIAADIAAVVALFTGWLTGPQKQP</sequence>
<feature type="transmembrane region" description="Helical" evidence="1">
    <location>
        <begin position="58"/>
        <end position="81"/>
    </location>
</feature>
<dbReference type="RefSeq" id="WP_012014090.1">
    <property type="nucleotide sequence ID" value="NC_009380.1"/>
</dbReference>
<evidence type="ECO:0000313" key="2">
    <source>
        <dbReference type="EMBL" id="ABP55311.1"/>
    </source>
</evidence>
<keyword evidence="3" id="KW-1185">Reference proteome</keyword>
<dbReference type="AlphaFoldDB" id="A4X8W1"/>